<reference evidence="3" key="1">
    <citation type="journal article" date="2019" name="bioRxiv">
        <title>Bacterially produced spermidine induces plant systemic susceptibility to pathogens.</title>
        <authorList>
            <person name="Melnyk R.A."/>
            <person name="Beskrovnaya P.A."/>
            <person name="Liu Z."/>
            <person name="Song Y."/>
            <person name="Haney C.H."/>
        </authorList>
    </citation>
    <scope>NUCLEOTIDE SEQUENCE [LARGE SCALE GENOMIC DNA]</scope>
    <source>
        <strain evidence="3">Dha-51</strain>
    </source>
</reference>
<dbReference type="EMBL" id="RRZK01000005">
    <property type="protein sequence ID" value="TDB67230.1"/>
    <property type="molecule type" value="Genomic_DNA"/>
</dbReference>
<dbReference type="AlphaFoldDB" id="A0A4R4KGQ6"/>
<feature type="domain" description="HNH nuclease" evidence="1">
    <location>
        <begin position="10"/>
        <end position="51"/>
    </location>
</feature>
<evidence type="ECO:0000313" key="2">
    <source>
        <dbReference type="EMBL" id="TDB67230.1"/>
    </source>
</evidence>
<keyword evidence="2" id="KW-0540">Nuclease</keyword>
<gene>
    <name evidence="2" type="ORF">EIY72_04060</name>
</gene>
<evidence type="ECO:0000259" key="1">
    <source>
        <dbReference type="Pfam" id="PF13392"/>
    </source>
</evidence>
<dbReference type="SUPFAM" id="SSF54060">
    <property type="entry name" value="His-Me finger endonucleases"/>
    <property type="match status" value="1"/>
</dbReference>
<keyword evidence="3" id="KW-1185">Reference proteome</keyword>
<dbReference type="Gene3D" id="3.90.75.20">
    <property type="match status" value="1"/>
</dbReference>
<dbReference type="Proteomes" id="UP000295254">
    <property type="component" value="Unassembled WGS sequence"/>
</dbReference>
<dbReference type="InterPro" id="IPR044925">
    <property type="entry name" value="His-Me_finger_sf"/>
</dbReference>
<protein>
    <submittedName>
        <fullName evidence="2">HNH endonuclease</fullName>
    </submittedName>
</protein>
<name>A0A4R4KGQ6_PSEVA</name>
<proteinExistence type="predicted"/>
<dbReference type="OrthoDB" id="388551at2"/>
<dbReference type="Pfam" id="PF13392">
    <property type="entry name" value="HNH_3"/>
    <property type="match status" value="1"/>
</dbReference>
<accession>A0A4R4KGQ6</accession>
<keyword evidence="2" id="KW-0255">Endonuclease</keyword>
<keyword evidence="2" id="KW-0378">Hydrolase</keyword>
<organism evidence="2 3">
    <name type="scientific">Pseudomonas vancouverensis</name>
    <dbReference type="NCBI Taxonomy" id="95300"/>
    <lineage>
        <taxon>Bacteria</taxon>
        <taxon>Pseudomonadati</taxon>
        <taxon>Pseudomonadota</taxon>
        <taxon>Gammaproteobacteria</taxon>
        <taxon>Pseudomonadales</taxon>
        <taxon>Pseudomonadaceae</taxon>
        <taxon>Pseudomonas</taxon>
    </lineage>
</organism>
<sequence length="115" mass="13262">MMVDKKYQSLHRMAFAFMGQEVPDCVDHINGDRTDNRWLNLRAATAIDNARNQRLHRTNSTGLPGVMWDQRSWWRAYGYLGGRYLALGRYQSLLDAAAARKSFESQNGYHSNHGK</sequence>
<dbReference type="GO" id="GO:0004519">
    <property type="term" value="F:endonuclease activity"/>
    <property type="evidence" value="ECO:0007669"/>
    <property type="project" value="UniProtKB-KW"/>
</dbReference>
<comment type="caution">
    <text evidence="2">The sequence shown here is derived from an EMBL/GenBank/DDBJ whole genome shotgun (WGS) entry which is preliminary data.</text>
</comment>
<evidence type="ECO:0000313" key="3">
    <source>
        <dbReference type="Proteomes" id="UP000295254"/>
    </source>
</evidence>
<dbReference type="InterPro" id="IPR003615">
    <property type="entry name" value="HNH_nuc"/>
</dbReference>